<dbReference type="OrthoDB" id="5819137at2759"/>
<dbReference type="EMBL" id="CADEPM010000009">
    <property type="protein sequence ID" value="CAB3410053.1"/>
    <property type="molecule type" value="Genomic_DNA"/>
</dbReference>
<accession>A0A8S1FCN1</accession>
<dbReference type="Proteomes" id="UP000494206">
    <property type="component" value="Unassembled WGS sequence"/>
</dbReference>
<protein>
    <submittedName>
        <fullName evidence="2">Uncharacterized protein</fullName>
    </submittedName>
</protein>
<gene>
    <name evidence="2" type="ORF">CBOVIS_LOCUS11622</name>
</gene>
<feature type="region of interest" description="Disordered" evidence="1">
    <location>
        <begin position="1"/>
        <end position="38"/>
    </location>
</feature>
<evidence type="ECO:0000256" key="1">
    <source>
        <dbReference type="SAM" id="MobiDB-lite"/>
    </source>
</evidence>
<organism evidence="2 3">
    <name type="scientific">Caenorhabditis bovis</name>
    <dbReference type="NCBI Taxonomy" id="2654633"/>
    <lineage>
        <taxon>Eukaryota</taxon>
        <taxon>Metazoa</taxon>
        <taxon>Ecdysozoa</taxon>
        <taxon>Nematoda</taxon>
        <taxon>Chromadorea</taxon>
        <taxon>Rhabditida</taxon>
        <taxon>Rhabditina</taxon>
        <taxon>Rhabditomorpha</taxon>
        <taxon>Rhabditoidea</taxon>
        <taxon>Rhabditidae</taxon>
        <taxon>Peloderinae</taxon>
        <taxon>Caenorhabditis</taxon>
    </lineage>
</organism>
<evidence type="ECO:0000313" key="2">
    <source>
        <dbReference type="EMBL" id="CAB3410053.1"/>
    </source>
</evidence>
<comment type="caution">
    <text evidence="2">The sequence shown here is derived from an EMBL/GenBank/DDBJ whole genome shotgun (WGS) entry which is preliminary data.</text>
</comment>
<proteinExistence type="predicted"/>
<sequence length="292" mass="33322">MPADGESFSDLSDEGQTPIDEEPSGEDKETPHASDSLLDSLLDTLDEQEAEENIIKSTFDSAFSDEEAEIFTGEIPIDDILSLVNFEESQIDVESLPNFTQKRNVYGTMFNVSGGFICRPQKMEFATKYRNFISFAQKATENECSLKSLVSRTRNKSECLNYGTKLKLSFRYVNVICKTEEEALKMETLDIQKEILKSLNTQVLTVILLGVDEMKRVTGFYLPCKERDNLRMALDTAIQTEFNPPLETIFGLLDINFILVNEAPREDQYLAVIRVKQIRNRKYKLLCEGEER</sequence>
<dbReference type="AlphaFoldDB" id="A0A8S1FCN1"/>
<reference evidence="2 3" key="1">
    <citation type="submission" date="2020-04" db="EMBL/GenBank/DDBJ databases">
        <authorList>
            <person name="Laetsch R D."/>
            <person name="Stevens L."/>
            <person name="Kumar S."/>
            <person name="Blaxter L. M."/>
        </authorList>
    </citation>
    <scope>NUCLEOTIDE SEQUENCE [LARGE SCALE GENOMIC DNA]</scope>
</reference>
<keyword evidence="3" id="KW-1185">Reference proteome</keyword>
<name>A0A8S1FCN1_9PELO</name>
<evidence type="ECO:0000313" key="3">
    <source>
        <dbReference type="Proteomes" id="UP000494206"/>
    </source>
</evidence>